<keyword evidence="1" id="KW-0812">Transmembrane</keyword>
<evidence type="ECO:0000313" key="2">
    <source>
        <dbReference type="EMBL" id="MQY19189.1"/>
    </source>
</evidence>
<dbReference type="Proteomes" id="UP000438448">
    <property type="component" value="Unassembled WGS sequence"/>
</dbReference>
<evidence type="ECO:0000256" key="1">
    <source>
        <dbReference type="SAM" id="Phobius"/>
    </source>
</evidence>
<evidence type="ECO:0000313" key="3">
    <source>
        <dbReference type="Proteomes" id="UP000438448"/>
    </source>
</evidence>
<proteinExistence type="predicted"/>
<dbReference type="RefSeq" id="WP_153410010.1">
    <property type="nucleotide sequence ID" value="NZ_WEGK01000004.1"/>
</dbReference>
<protein>
    <submittedName>
        <fullName evidence="2">Uncharacterized protein</fullName>
    </submittedName>
</protein>
<reference evidence="2 3" key="1">
    <citation type="submission" date="2019-10" db="EMBL/GenBank/DDBJ databases">
        <title>Nocardia macrotermitis sp. nov. and Nocardia aurantia sp. nov., isolated from the gut of fungus growing-termite Macrotermes natalensis.</title>
        <authorList>
            <person name="Benndorf R."/>
            <person name="Schwitalla J."/>
            <person name="Martin K."/>
            <person name="De Beer W."/>
            <person name="Kaster A.-K."/>
            <person name="Vollmers J."/>
            <person name="Poulsen M."/>
            <person name="Beemelmanns C."/>
        </authorList>
    </citation>
    <scope>NUCLEOTIDE SEQUENCE [LARGE SCALE GENOMIC DNA]</scope>
    <source>
        <strain evidence="2 3">RB20</strain>
    </source>
</reference>
<name>A0A7K0D0E3_9NOCA</name>
<comment type="caution">
    <text evidence="2">The sequence shown here is derived from an EMBL/GenBank/DDBJ whole genome shotgun (WGS) entry which is preliminary data.</text>
</comment>
<sequence length="62" mass="6626">MLALVWLIDLLVIAIRILGGRTKVNPVVRLALWLIVLLGLAAVIAAIGAGLVLLDHYLTSLN</sequence>
<dbReference type="AlphaFoldDB" id="A0A7K0D0E3"/>
<accession>A0A7K0D0E3</accession>
<keyword evidence="1" id="KW-1133">Transmembrane helix</keyword>
<feature type="transmembrane region" description="Helical" evidence="1">
    <location>
        <begin position="30"/>
        <end position="54"/>
    </location>
</feature>
<organism evidence="2 3">
    <name type="scientific">Nocardia macrotermitis</name>
    <dbReference type="NCBI Taxonomy" id="2585198"/>
    <lineage>
        <taxon>Bacteria</taxon>
        <taxon>Bacillati</taxon>
        <taxon>Actinomycetota</taxon>
        <taxon>Actinomycetes</taxon>
        <taxon>Mycobacteriales</taxon>
        <taxon>Nocardiaceae</taxon>
        <taxon>Nocardia</taxon>
    </lineage>
</organism>
<gene>
    <name evidence="2" type="ORF">NRB20_22740</name>
</gene>
<keyword evidence="1" id="KW-0472">Membrane</keyword>
<dbReference type="EMBL" id="WEGK01000004">
    <property type="protein sequence ID" value="MQY19189.1"/>
    <property type="molecule type" value="Genomic_DNA"/>
</dbReference>
<keyword evidence="3" id="KW-1185">Reference proteome</keyword>